<protein>
    <submittedName>
        <fullName evidence="1">Integrase</fullName>
    </submittedName>
</protein>
<name>A0A2D0IQK5_XENBU</name>
<gene>
    <name evidence="1" type="ORF">Xbud_03369</name>
</gene>
<sequence>MAYYNIVKRKHLARWFKLKVGGTKRAAELEESGIPSSGDTGGITVRDLLYKYIHTIPT</sequence>
<dbReference type="AlphaFoldDB" id="A0A2D0IQK5"/>
<organism evidence="1 2">
    <name type="scientific">Xenorhabdus budapestensis</name>
    <dbReference type="NCBI Taxonomy" id="290110"/>
    <lineage>
        <taxon>Bacteria</taxon>
        <taxon>Pseudomonadati</taxon>
        <taxon>Pseudomonadota</taxon>
        <taxon>Gammaproteobacteria</taxon>
        <taxon>Enterobacterales</taxon>
        <taxon>Morganellaceae</taxon>
        <taxon>Xenorhabdus</taxon>
    </lineage>
</organism>
<evidence type="ECO:0000313" key="2">
    <source>
        <dbReference type="Proteomes" id="UP000225833"/>
    </source>
</evidence>
<proteinExistence type="predicted"/>
<accession>A0A2D0IQK5</accession>
<evidence type="ECO:0000313" key="1">
    <source>
        <dbReference type="EMBL" id="PHM24111.1"/>
    </source>
</evidence>
<dbReference type="EMBL" id="NIBS01000028">
    <property type="protein sequence ID" value="PHM24111.1"/>
    <property type="molecule type" value="Genomic_DNA"/>
</dbReference>
<reference evidence="1 2" key="1">
    <citation type="journal article" date="2017" name="Nat. Microbiol.">
        <title>Natural product diversity associated with the nematode symbionts Photorhabdus and Xenorhabdus.</title>
        <authorList>
            <person name="Tobias N.J."/>
            <person name="Wolff H."/>
            <person name="Djahanschiri B."/>
            <person name="Grundmann F."/>
            <person name="Kronenwerth M."/>
            <person name="Shi Y.M."/>
            <person name="Simonyi S."/>
            <person name="Grun P."/>
            <person name="Shapiro-Ilan D."/>
            <person name="Pidot S.J."/>
            <person name="Stinear T.P."/>
            <person name="Ebersberger I."/>
            <person name="Bode H.B."/>
        </authorList>
    </citation>
    <scope>NUCLEOTIDE SEQUENCE [LARGE SCALE GENOMIC DNA]</scope>
    <source>
        <strain evidence="1 2">DSM 16342</strain>
    </source>
</reference>
<comment type="caution">
    <text evidence="1">The sequence shown here is derived from an EMBL/GenBank/DDBJ whole genome shotgun (WGS) entry which is preliminary data.</text>
</comment>
<dbReference type="Proteomes" id="UP000225833">
    <property type="component" value="Unassembled WGS sequence"/>
</dbReference>